<evidence type="ECO:0000256" key="2">
    <source>
        <dbReference type="ARBA" id="ARBA00022801"/>
    </source>
</evidence>
<organism evidence="5">
    <name type="scientific">marine sediment metagenome</name>
    <dbReference type="NCBI Taxonomy" id="412755"/>
    <lineage>
        <taxon>unclassified sequences</taxon>
        <taxon>metagenomes</taxon>
        <taxon>ecological metagenomes</taxon>
    </lineage>
</organism>
<sequence length="420" mass="48457">MSNSIHFHNLALKFVKDRYGSPPALRYYRQDWWVWSQGRYRIQSDDNMTARMSAWLTEEKEDSRVASIRELRNAVRSLPHVSVEDSLDMPLYIDIDSYDNVSNYLAFKDCLIDLDVLSGGHKPTRLSPNPRWFSSVVMGYNYNPNAGCPLLHTFLNKVVPDKVTQDVLQEWFGYCLTMDTSFRTMLILYGEARTGKSTLSNILEAMIGSENRSAVPLECFWNRFAPQEMVGKLVNFCGDSNKIDRLAEGVIKRFTGGDSILVDRKYKQPVTLKMTAKIVVATNIFPQVQDTSEALWDRFIVIPMNVRLKDNEIDRSLLHSEKTSWPLRRELPGIFNWAIEGLQRLRRQGHFTVSQRLLRAKSEVRHENCSLSWFVEERCSEGGSTTTKQFMHEYICFCENQALQINSASVVGRILRKLMP</sequence>
<keyword evidence="2" id="KW-0378">Hydrolase</keyword>
<dbReference type="InterPro" id="IPR027417">
    <property type="entry name" value="P-loop_NTPase"/>
</dbReference>
<keyword evidence="1" id="KW-0547">Nucleotide-binding</keyword>
<gene>
    <name evidence="5" type="ORF">LCGC14_1663470</name>
</gene>
<feature type="domain" description="SF3 helicase" evidence="4">
    <location>
        <begin position="163"/>
        <end position="317"/>
    </location>
</feature>
<keyword evidence="3" id="KW-0067">ATP-binding</keyword>
<dbReference type="InterPro" id="IPR014818">
    <property type="entry name" value="Phage/plasmid_primase_P4_C"/>
</dbReference>
<dbReference type="AlphaFoldDB" id="A0A0F9IFZ0"/>
<dbReference type="GO" id="GO:0005524">
    <property type="term" value="F:ATP binding"/>
    <property type="evidence" value="ECO:0007669"/>
    <property type="project" value="UniProtKB-KW"/>
</dbReference>
<dbReference type="PROSITE" id="PS51206">
    <property type="entry name" value="SF3_HELICASE_1"/>
    <property type="match status" value="1"/>
</dbReference>
<evidence type="ECO:0000256" key="1">
    <source>
        <dbReference type="ARBA" id="ARBA00022741"/>
    </source>
</evidence>
<dbReference type="SUPFAM" id="SSF52540">
    <property type="entry name" value="P-loop containing nucleoside triphosphate hydrolases"/>
    <property type="match status" value="1"/>
</dbReference>
<proteinExistence type="predicted"/>
<dbReference type="InterPro" id="IPR051620">
    <property type="entry name" value="ORF904-like_C"/>
</dbReference>
<dbReference type="PANTHER" id="PTHR35372:SF2">
    <property type="entry name" value="SF3 HELICASE DOMAIN-CONTAINING PROTEIN"/>
    <property type="match status" value="1"/>
</dbReference>
<evidence type="ECO:0000259" key="4">
    <source>
        <dbReference type="PROSITE" id="PS51206"/>
    </source>
</evidence>
<dbReference type="InterPro" id="IPR014015">
    <property type="entry name" value="Helicase_SF3_DNA-vir"/>
</dbReference>
<dbReference type="Pfam" id="PF19263">
    <property type="entry name" value="DUF5906"/>
    <property type="match status" value="1"/>
</dbReference>
<dbReference type="PANTHER" id="PTHR35372">
    <property type="entry name" value="ATP BINDING PROTEIN-RELATED"/>
    <property type="match status" value="1"/>
</dbReference>
<reference evidence="5" key="1">
    <citation type="journal article" date="2015" name="Nature">
        <title>Complex archaea that bridge the gap between prokaryotes and eukaryotes.</title>
        <authorList>
            <person name="Spang A."/>
            <person name="Saw J.H."/>
            <person name="Jorgensen S.L."/>
            <person name="Zaremba-Niedzwiedzka K."/>
            <person name="Martijn J."/>
            <person name="Lind A.E."/>
            <person name="van Eijk R."/>
            <person name="Schleper C."/>
            <person name="Guy L."/>
            <person name="Ettema T.J."/>
        </authorList>
    </citation>
    <scope>NUCLEOTIDE SEQUENCE</scope>
</reference>
<dbReference type="NCBIfam" id="TIGR01613">
    <property type="entry name" value="primase_Cterm"/>
    <property type="match status" value="1"/>
</dbReference>
<evidence type="ECO:0000256" key="3">
    <source>
        <dbReference type="ARBA" id="ARBA00022840"/>
    </source>
</evidence>
<dbReference type="InterPro" id="IPR006500">
    <property type="entry name" value="Helicase_put_C_phage/plasmid"/>
</dbReference>
<evidence type="ECO:0000313" key="5">
    <source>
        <dbReference type="EMBL" id="KKM18664.1"/>
    </source>
</evidence>
<dbReference type="GO" id="GO:0016787">
    <property type="term" value="F:hydrolase activity"/>
    <property type="evidence" value="ECO:0007669"/>
    <property type="project" value="UniProtKB-KW"/>
</dbReference>
<dbReference type="Gene3D" id="3.40.50.300">
    <property type="entry name" value="P-loop containing nucleotide triphosphate hydrolases"/>
    <property type="match status" value="1"/>
</dbReference>
<protein>
    <recommendedName>
        <fullName evidence="4">SF3 helicase domain-containing protein</fullName>
    </recommendedName>
</protein>
<dbReference type="EMBL" id="LAZR01014173">
    <property type="protein sequence ID" value="KKM18664.1"/>
    <property type="molecule type" value="Genomic_DNA"/>
</dbReference>
<name>A0A0F9IFZ0_9ZZZZ</name>
<dbReference type="Pfam" id="PF08706">
    <property type="entry name" value="D5_N"/>
    <property type="match status" value="1"/>
</dbReference>
<comment type="caution">
    <text evidence="5">The sequence shown here is derived from an EMBL/GenBank/DDBJ whole genome shotgun (WGS) entry which is preliminary data.</text>
</comment>
<feature type="non-terminal residue" evidence="5">
    <location>
        <position position="420"/>
    </location>
</feature>
<accession>A0A0F9IFZ0</accession>
<dbReference type="InterPro" id="IPR045455">
    <property type="entry name" value="NrS-1_pol-like_helicase"/>
</dbReference>